<name>Q9NF66_CAEEL</name>
<evidence type="ECO:0000313" key="2">
    <source>
        <dbReference type="Proteomes" id="UP000001940"/>
    </source>
</evidence>
<dbReference type="GeneID" id="190875"/>
<dbReference type="WormBase" id="Y105C5A.10">
    <property type="protein sequence ID" value="CE23191"/>
    <property type="gene ID" value="WBGene00013635"/>
</dbReference>
<dbReference type="RefSeq" id="NP_502878.1">
    <property type="nucleotide sequence ID" value="NM_070477.1"/>
</dbReference>
<dbReference type="EMBL" id="BX284604">
    <property type="protein sequence ID" value="CAB54989.1"/>
    <property type="molecule type" value="Genomic_DNA"/>
</dbReference>
<dbReference type="KEGG" id="cel:CELE_Y105C5A.10"/>
<dbReference type="UCSC" id="Y105C5A.10">
    <property type="organism name" value="c. elegans"/>
</dbReference>
<evidence type="ECO:0000313" key="1">
    <source>
        <dbReference type="EMBL" id="CAB54989.1"/>
    </source>
</evidence>
<dbReference type="PaxDb" id="6239-Y105C5A.10"/>
<sequence length="46" mass="5261">MATVPFLILRLPESALQKSLKHMSLAEHLSLSFRVEQHSKTHHIVV</sequence>
<dbReference type="PhylomeDB" id="Q9NF66"/>
<protein>
    <submittedName>
        <fullName evidence="1">F-box domain-containing protein</fullName>
    </submittedName>
</protein>
<dbReference type="CTD" id="190875"/>
<evidence type="ECO:0000313" key="3">
    <source>
        <dbReference type="WormBase" id="Y105C5A.10"/>
    </source>
</evidence>
<dbReference type="STRING" id="6239.Y105C5A.10.1"/>
<dbReference type="PIR" id="T31566">
    <property type="entry name" value="T31566"/>
</dbReference>
<dbReference type="AlphaFoldDB" id="Q9NF66"/>
<keyword evidence="2" id="KW-1185">Reference proteome</keyword>
<proteinExistence type="predicted"/>
<organism evidence="1 2">
    <name type="scientific">Caenorhabditis elegans</name>
    <dbReference type="NCBI Taxonomy" id="6239"/>
    <lineage>
        <taxon>Eukaryota</taxon>
        <taxon>Metazoa</taxon>
        <taxon>Ecdysozoa</taxon>
        <taxon>Nematoda</taxon>
        <taxon>Chromadorea</taxon>
        <taxon>Rhabditida</taxon>
        <taxon>Rhabditina</taxon>
        <taxon>Rhabditomorpha</taxon>
        <taxon>Rhabditoidea</taxon>
        <taxon>Rhabditidae</taxon>
        <taxon>Peloderinae</taxon>
        <taxon>Caenorhabditis</taxon>
    </lineage>
</organism>
<dbReference type="Bgee" id="WBGene00013635">
    <property type="expression patterns" value="Expressed in embryo"/>
</dbReference>
<dbReference type="InParanoid" id="Q9NF66"/>
<gene>
    <name evidence="1" type="ORF">CELE_Y105C5A.10</name>
    <name evidence="1 3" type="ORF">Y105C5A.10</name>
</gene>
<dbReference type="AGR" id="WB:WBGene00013635"/>
<dbReference type="Proteomes" id="UP000001940">
    <property type="component" value="Chromosome IV"/>
</dbReference>
<reference evidence="1 2" key="1">
    <citation type="journal article" date="1998" name="Science">
        <title>Genome sequence of the nematode C. elegans: a platform for investigating biology.</title>
        <authorList>
            <consortium name="The C. elegans sequencing consortium"/>
            <person name="Sulson J.E."/>
            <person name="Waterston R."/>
        </authorList>
    </citation>
    <scope>NUCLEOTIDE SEQUENCE [LARGE SCALE GENOMIC DNA]</scope>
    <source>
        <strain evidence="1 2">Bristol N2</strain>
    </source>
</reference>
<dbReference type="HOGENOM" id="CLU_3191817_0_0_1"/>
<accession>Q9NF66</accession>